<evidence type="ECO:0000313" key="2">
    <source>
        <dbReference type="Proteomes" id="UP000008177"/>
    </source>
</evidence>
<organism evidence="1 2">
    <name type="scientific">Botryotinia fuckeliana (strain T4)</name>
    <name type="common">Noble rot fungus</name>
    <name type="synonym">Botrytis cinerea</name>
    <dbReference type="NCBI Taxonomy" id="999810"/>
    <lineage>
        <taxon>Eukaryota</taxon>
        <taxon>Fungi</taxon>
        <taxon>Dikarya</taxon>
        <taxon>Ascomycota</taxon>
        <taxon>Pezizomycotina</taxon>
        <taxon>Leotiomycetes</taxon>
        <taxon>Helotiales</taxon>
        <taxon>Sclerotiniaceae</taxon>
        <taxon>Botrytis</taxon>
    </lineage>
</organism>
<dbReference type="InParanoid" id="G2YUC5"/>
<proteinExistence type="predicted"/>
<reference evidence="2" key="1">
    <citation type="journal article" date="2011" name="PLoS Genet.">
        <title>Genomic analysis of the necrotrophic fungal pathogens Sclerotinia sclerotiorum and Botrytis cinerea.</title>
        <authorList>
            <person name="Amselem J."/>
            <person name="Cuomo C.A."/>
            <person name="van Kan J.A."/>
            <person name="Viaud M."/>
            <person name="Benito E.P."/>
            <person name="Couloux A."/>
            <person name="Coutinho P.M."/>
            <person name="de Vries R.P."/>
            <person name="Dyer P.S."/>
            <person name="Fillinger S."/>
            <person name="Fournier E."/>
            <person name="Gout L."/>
            <person name="Hahn M."/>
            <person name="Kohn L."/>
            <person name="Lapalu N."/>
            <person name="Plummer K.M."/>
            <person name="Pradier J.M."/>
            <person name="Quevillon E."/>
            <person name="Sharon A."/>
            <person name="Simon A."/>
            <person name="ten Have A."/>
            <person name="Tudzynski B."/>
            <person name="Tudzynski P."/>
            <person name="Wincker P."/>
            <person name="Andrew M."/>
            <person name="Anthouard V."/>
            <person name="Beever R.E."/>
            <person name="Beffa R."/>
            <person name="Benoit I."/>
            <person name="Bouzid O."/>
            <person name="Brault B."/>
            <person name="Chen Z."/>
            <person name="Choquer M."/>
            <person name="Collemare J."/>
            <person name="Cotton P."/>
            <person name="Danchin E.G."/>
            <person name="Da Silva C."/>
            <person name="Gautier A."/>
            <person name="Giraud C."/>
            <person name="Giraud T."/>
            <person name="Gonzalez C."/>
            <person name="Grossetete S."/>
            <person name="Guldener U."/>
            <person name="Henrissat B."/>
            <person name="Howlett B.J."/>
            <person name="Kodira C."/>
            <person name="Kretschmer M."/>
            <person name="Lappartient A."/>
            <person name="Leroch M."/>
            <person name="Levis C."/>
            <person name="Mauceli E."/>
            <person name="Neuveglise C."/>
            <person name="Oeser B."/>
            <person name="Pearson M."/>
            <person name="Poulain J."/>
            <person name="Poussereau N."/>
            <person name="Quesneville H."/>
            <person name="Rascle C."/>
            <person name="Schumacher J."/>
            <person name="Segurens B."/>
            <person name="Sexton A."/>
            <person name="Silva E."/>
            <person name="Sirven C."/>
            <person name="Soanes D.M."/>
            <person name="Talbot N.J."/>
            <person name="Templeton M."/>
            <person name="Yandava C."/>
            <person name="Yarden O."/>
            <person name="Zeng Q."/>
            <person name="Rollins J.A."/>
            <person name="Lebrun M.H."/>
            <person name="Dickman M."/>
        </authorList>
    </citation>
    <scope>NUCLEOTIDE SEQUENCE [LARGE SCALE GENOMIC DNA]</scope>
    <source>
        <strain evidence="2">T4</strain>
    </source>
</reference>
<dbReference type="AlphaFoldDB" id="G2YUC5"/>
<sequence length="54" mass="6456">MDHIPSIIDFKYDKIPSFNPYHKQSRSFYGDGESIVYDYLYSLYFLDDPVNVNQ</sequence>
<evidence type="ECO:0000313" key="1">
    <source>
        <dbReference type="EMBL" id="CCD55223.1"/>
    </source>
</evidence>
<dbReference type="Proteomes" id="UP000008177">
    <property type="component" value="Unplaced contigs"/>
</dbReference>
<protein>
    <submittedName>
        <fullName evidence="1">Uncharacterized protein</fullName>
    </submittedName>
</protein>
<name>G2YUC5_BOTF4</name>
<accession>G2YUC5</accession>
<gene>
    <name evidence="1" type="ORF">BofuT4_uP156190.1</name>
</gene>
<dbReference type="EMBL" id="FQ790354">
    <property type="protein sequence ID" value="CCD55223.1"/>
    <property type="molecule type" value="Genomic_DNA"/>
</dbReference>
<dbReference type="OrthoDB" id="3539937at2759"/>
<dbReference type="HOGENOM" id="CLU_3050110_0_0_1"/>